<feature type="transmembrane region" description="Helical" evidence="1">
    <location>
        <begin position="350"/>
        <end position="370"/>
    </location>
</feature>
<organism evidence="4 5">
    <name type="scientific">Candidatus Woesebacteria bacterium RBG_13_46_13</name>
    <dbReference type="NCBI Taxonomy" id="1802479"/>
    <lineage>
        <taxon>Bacteria</taxon>
        <taxon>Candidatus Woeseibacteriota</taxon>
    </lineage>
</organism>
<dbReference type="EMBL" id="MGFR01000005">
    <property type="protein sequence ID" value="OGM09414.1"/>
    <property type="molecule type" value="Genomic_DNA"/>
</dbReference>
<feature type="transmembrane region" description="Helical" evidence="1">
    <location>
        <begin position="430"/>
        <end position="463"/>
    </location>
</feature>
<sequence length="809" mass="91329">MKPTISVIIVNYNTRKLVEDCIASVKKNTSIPFEIIVVENSSQDGFTLPAADFRLIINKENLGFAKAVNQGIEASKGTYILLLNSDTLVRKGAIDKLVEFAKDTPDAGVVGAKLLNKDGSVQASCFNFPGIAGALKQYWFGEEGHYDKFAPVGISPTKVDAIVGAAFLITPQALKKVGKLDSRYFMYFEDLDYCRQVKRAGLKTYYLPRAEIIHYHGESGKGIAGNTNQWRRLIPSSKIYHGRLKHFIITAIMWLGQKLNRNLLLALLITALIVPTFFRLVRPGFFPMQDDLQAFRVQQMDKCFDDFQIPCRWVPDAGYQYGYPQFIYYPPSVYYVGALLHRIGLQYIDAVKVLFVLGYIASALAMFVLVKSFLGNWPGVVAALIYSYVPYKAVEVFVRGALNEFWSLAFLPLAFWATYRLTTKAKTRYIIWTAISILLLLTTHSLISMIFAPFLLVWIGYWIYTEKKWKVVGKIILAGLLGLGLSAFYLIPLLLERKYAHLESLLSGYFDYRAHFVNVYKLFLSMEWGYGSSGFPAEKLNLSTGIVQWLIGILAGVLAAFRFKKERKLATLTFVFVGSELLVLFMMHLKSSFIWEKLPFLHWLQFPWRFLSISIFLLAILSGLAVYFAGKFRYLLGIAAVIAAFILYANFFVPKAWLNITDTDKFSGASWEKQLTISIFDYLPIYAKLPPPSKASDIPEVLEGEANFISYEKGSNFQTGEVTVTKEALIRLPIFDFPGMKVMVDGKVVAHVNNDCRGQEYCLGLVSFNIAPGMHKIEVKLGRTPARWVGDIISLVTVGFVVAVWLRRK</sequence>
<dbReference type="Gene3D" id="3.90.550.10">
    <property type="entry name" value="Spore Coat Polysaccharide Biosynthesis Protein SpsA, Chain A"/>
    <property type="match status" value="1"/>
</dbReference>
<evidence type="ECO:0000313" key="5">
    <source>
        <dbReference type="Proteomes" id="UP000176778"/>
    </source>
</evidence>
<feature type="transmembrane region" description="Helical" evidence="1">
    <location>
        <begin position="570"/>
        <end position="588"/>
    </location>
</feature>
<reference evidence="4 5" key="1">
    <citation type="journal article" date="2016" name="Nat. Commun.">
        <title>Thousands of microbial genomes shed light on interconnected biogeochemical processes in an aquifer system.</title>
        <authorList>
            <person name="Anantharaman K."/>
            <person name="Brown C.T."/>
            <person name="Hug L.A."/>
            <person name="Sharon I."/>
            <person name="Castelle C.J."/>
            <person name="Probst A.J."/>
            <person name="Thomas B.C."/>
            <person name="Singh A."/>
            <person name="Wilkins M.J."/>
            <person name="Karaoz U."/>
            <person name="Brodie E.L."/>
            <person name="Williams K.H."/>
            <person name="Hubbard S.S."/>
            <person name="Banfield J.F."/>
        </authorList>
    </citation>
    <scope>NUCLEOTIDE SEQUENCE [LARGE SCALE GENOMIC DNA]</scope>
</reference>
<accession>A0A1F7X2T8</accession>
<dbReference type="PANTHER" id="PTHR43179:SF7">
    <property type="entry name" value="RHAMNOSYLTRANSFERASE WBBL"/>
    <property type="match status" value="1"/>
</dbReference>
<feature type="domain" description="Glycosyltransferase 2-like" evidence="2">
    <location>
        <begin position="6"/>
        <end position="118"/>
    </location>
</feature>
<dbReference type="InterPro" id="IPR018776">
    <property type="entry name" value="Membrane_prot_PTPS-rel_domain"/>
</dbReference>
<dbReference type="CDD" id="cd04186">
    <property type="entry name" value="GT_2_like_c"/>
    <property type="match status" value="1"/>
</dbReference>
<protein>
    <submittedName>
        <fullName evidence="4">Uncharacterized protein</fullName>
    </submittedName>
</protein>
<dbReference type="AlphaFoldDB" id="A0A1F7X2T8"/>
<dbReference type="STRING" id="1802479.A2Y68_00375"/>
<dbReference type="Pfam" id="PF00535">
    <property type="entry name" value="Glycos_transf_2"/>
    <property type="match status" value="1"/>
</dbReference>
<feature type="transmembrane region" description="Helical" evidence="1">
    <location>
        <begin position="608"/>
        <end position="627"/>
    </location>
</feature>
<dbReference type="InterPro" id="IPR029044">
    <property type="entry name" value="Nucleotide-diphossugar_trans"/>
</dbReference>
<keyword evidence="1" id="KW-0472">Membrane</keyword>
<evidence type="ECO:0000259" key="2">
    <source>
        <dbReference type="Pfam" id="PF00535"/>
    </source>
</evidence>
<evidence type="ECO:0000313" key="4">
    <source>
        <dbReference type="EMBL" id="OGM09414.1"/>
    </source>
</evidence>
<evidence type="ECO:0000256" key="1">
    <source>
        <dbReference type="SAM" id="Phobius"/>
    </source>
</evidence>
<keyword evidence="1" id="KW-0812">Transmembrane</keyword>
<dbReference type="InterPro" id="IPR001173">
    <property type="entry name" value="Glyco_trans_2-like"/>
</dbReference>
<feature type="transmembrane region" description="Helical" evidence="1">
    <location>
        <begin position="546"/>
        <end position="563"/>
    </location>
</feature>
<evidence type="ECO:0000259" key="3">
    <source>
        <dbReference type="Pfam" id="PF10131"/>
    </source>
</evidence>
<comment type="caution">
    <text evidence="4">The sequence shown here is derived from an EMBL/GenBank/DDBJ whole genome shotgun (WGS) entry which is preliminary data.</text>
</comment>
<dbReference type="Pfam" id="PF10131">
    <property type="entry name" value="PTPS_related"/>
    <property type="match status" value="1"/>
</dbReference>
<keyword evidence="1" id="KW-1133">Transmembrane helix</keyword>
<feature type="transmembrane region" description="Helical" evidence="1">
    <location>
        <begin position="263"/>
        <end position="281"/>
    </location>
</feature>
<dbReference type="SUPFAM" id="SSF53448">
    <property type="entry name" value="Nucleotide-diphospho-sugar transferases"/>
    <property type="match status" value="1"/>
</dbReference>
<dbReference type="Proteomes" id="UP000176778">
    <property type="component" value="Unassembled WGS sequence"/>
</dbReference>
<feature type="transmembrane region" description="Helical" evidence="1">
    <location>
        <begin position="788"/>
        <end position="806"/>
    </location>
</feature>
<gene>
    <name evidence="4" type="ORF">A2Y68_00375</name>
</gene>
<feature type="transmembrane region" description="Helical" evidence="1">
    <location>
        <begin position="475"/>
        <end position="495"/>
    </location>
</feature>
<proteinExistence type="predicted"/>
<feature type="domain" description="Membrane protein 6-pyruvoyl-tetrahydropterin synthase-related" evidence="3">
    <location>
        <begin position="327"/>
        <end position="641"/>
    </location>
</feature>
<feature type="transmembrane region" description="Helical" evidence="1">
    <location>
        <begin position="634"/>
        <end position="653"/>
    </location>
</feature>
<dbReference type="PANTHER" id="PTHR43179">
    <property type="entry name" value="RHAMNOSYLTRANSFERASE WBBL"/>
    <property type="match status" value="1"/>
</dbReference>
<feature type="transmembrane region" description="Helical" evidence="1">
    <location>
        <begin position="401"/>
        <end position="418"/>
    </location>
</feature>
<name>A0A1F7X2T8_9BACT</name>